<dbReference type="Gene3D" id="2.60.120.680">
    <property type="entry name" value="GOLD domain"/>
    <property type="match status" value="1"/>
</dbReference>
<dbReference type="GO" id="GO:0005764">
    <property type="term" value="C:lysosome"/>
    <property type="evidence" value="ECO:0007669"/>
    <property type="project" value="TreeGrafter"/>
</dbReference>
<feature type="compositionally biased region" description="Basic and acidic residues" evidence="2">
    <location>
        <begin position="52"/>
        <end position="76"/>
    </location>
</feature>
<dbReference type="InterPro" id="IPR009038">
    <property type="entry name" value="GOLD_dom"/>
</dbReference>
<dbReference type="SUPFAM" id="SSF57997">
    <property type="entry name" value="Tropomyosin"/>
    <property type="match status" value="1"/>
</dbReference>
<dbReference type="GO" id="GO:0005770">
    <property type="term" value="C:late endosome"/>
    <property type="evidence" value="ECO:0007669"/>
    <property type="project" value="TreeGrafter"/>
</dbReference>
<dbReference type="SUPFAM" id="SSF101576">
    <property type="entry name" value="Supernatant protein factor (SPF), C-terminal domain"/>
    <property type="match status" value="1"/>
</dbReference>
<accession>A0A9D3M318</accession>
<name>A0A9D3M318_ANGAN</name>
<feature type="compositionally biased region" description="Polar residues" evidence="2">
    <location>
        <begin position="84"/>
        <end position="96"/>
    </location>
</feature>
<evidence type="ECO:0000259" key="3">
    <source>
        <dbReference type="PROSITE" id="PS50866"/>
    </source>
</evidence>
<protein>
    <recommendedName>
        <fullName evidence="3">GOLD domain-containing protein</fullName>
    </recommendedName>
</protein>
<dbReference type="PANTHER" id="PTHR46753:SF2">
    <property type="entry name" value="FYVE AND COILED-COIL DOMAIN-CONTAINING PROTEIN 1"/>
    <property type="match status" value="1"/>
</dbReference>
<evidence type="ECO:0000256" key="1">
    <source>
        <dbReference type="SAM" id="Coils"/>
    </source>
</evidence>
<dbReference type="AlphaFoldDB" id="A0A9D3M318"/>
<dbReference type="InterPro" id="IPR036598">
    <property type="entry name" value="GOLD_dom_sf"/>
</dbReference>
<keyword evidence="5" id="KW-1185">Reference proteome</keyword>
<feature type="coiled-coil region" evidence="1">
    <location>
        <begin position="107"/>
        <end position="141"/>
    </location>
</feature>
<feature type="region of interest" description="Disordered" evidence="2">
    <location>
        <begin position="52"/>
        <end position="96"/>
    </location>
</feature>
<dbReference type="GO" id="GO:0072383">
    <property type="term" value="P:plus-end-directed vesicle transport along microtubule"/>
    <property type="evidence" value="ECO:0007669"/>
    <property type="project" value="TreeGrafter"/>
</dbReference>
<dbReference type="FunFam" id="2.60.120.680:FF:000004">
    <property type="entry name" value="FYVE and coiled-coil domain containing 1"/>
    <property type="match status" value="1"/>
</dbReference>
<dbReference type="PROSITE" id="PS50866">
    <property type="entry name" value="GOLD"/>
    <property type="match status" value="1"/>
</dbReference>
<sequence>MLEELPQADTAVAELGVAPCALTSEREAAARRLAELEAENAALRAELRAREEELRAREEELRQAEEKLPEAERDLQTQEEADAQMSNQTVSHQKQLQAADSLHLQLLEEKDHRIAECEKELQVLRDTLTRTEQELTGVQEQLCVSQGLSGPGGRGAAEQPSEDLGRDRRPEQNQEQPGGETGAAHPGWDALWQKLHALEPAQKPRLENRAARRGSRLPQPFSWRLRQHQCRNNTAARPRGGGKVRCCWDCHTQRTAGTERPAARTPEPPTNPGVDDVVFDIITEDEVKTIKDSDLPGAEGEEGQQGTLERLSSSLSLEEVMQFGDSSRELFIKSSGYSLVSVEVAEAGPTIGWAFSSEPKSVSFGVVYREGPHTPLEEAKVLVPLTRCNSHKETISGHLMVKNPGTYMLIFDNTFSRFTSKKVLYRLTVVQRVVFDGSDFP</sequence>
<feature type="compositionally biased region" description="Basic and acidic residues" evidence="2">
    <location>
        <begin position="163"/>
        <end position="172"/>
    </location>
</feature>
<evidence type="ECO:0000313" key="4">
    <source>
        <dbReference type="EMBL" id="KAG5841637.1"/>
    </source>
</evidence>
<dbReference type="PANTHER" id="PTHR46753">
    <property type="entry name" value="FYVE AND COILED-COIL DOMAIN-CONTAINING PROTEIN 1"/>
    <property type="match status" value="1"/>
</dbReference>
<comment type="caution">
    <text evidence="4">The sequence shown here is derived from an EMBL/GenBank/DDBJ whole genome shotgun (WGS) entry which is preliminary data.</text>
</comment>
<dbReference type="GO" id="GO:1901098">
    <property type="term" value="P:positive regulation of autophagosome maturation"/>
    <property type="evidence" value="ECO:0007669"/>
    <property type="project" value="TreeGrafter"/>
</dbReference>
<dbReference type="EMBL" id="JAFIRN010000009">
    <property type="protein sequence ID" value="KAG5841637.1"/>
    <property type="molecule type" value="Genomic_DNA"/>
</dbReference>
<evidence type="ECO:0000313" key="5">
    <source>
        <dbReference type="Proteomes" id="UP001044222"/>
    </source>
</evidence>
<dbReference type="Proteomes" id="UP001044222">
    <property type="component" value="Chromosome 9"/>
</dbReference>
<feature type="region of interest" description="Disordered" evidence="2">
    <location>
        <begin position="144"/>
        <end position="186"/>
    </location>
</feature>
<organism evidence="4 5">
    <name type="scientific">Anguilla anguilla</name>
    <name type="common">European freshwater eel</name>
    <name type="synonym">Muraena anguilla</name>
    <dbReference type="NCBI Taxonomy" id="7936"/>
    <lineage>
        <taxon>Eukaryota</taxon>
        <taxon>Metazoa</taxon>
        <taxon>Chordata</taxon>
        <taxon>Craniata</taxon>
        <taxon>Vertebrata</taxon>
        <taxon>Euteleostomi</taxon>
        <taxon>Actinopterygii</taxon>
        <taxon>Neopterygii</taxon>
        <taxon>Teleostei</taxon>
        <taxon>Anguilliformes</taxon>
        <taxon>Anguillidae</taxon>
        <taxon>Anguilla</taxon>
    </lineage>
</organism>
<proteinExistence type="predicted"/>
<keyword evidence="1" id="KW-0175">Coiled coil</keyword>
<reference evidence="4" key="1">
    <citation type="submission" date="2021-01" db="EMBL/GenBank/DDBJ databases">
        <title>A chromosome-scale assembly of European eel, Anguilla anguilla.</title>
        <authorList>
            <person name="Henkel C."/>
            <person name="Jong-Raadsen S.A."/>
            <person name="Dufour S."/>
            <person name="Weltzien F.-A."/>
            <person name="Palstra A.P."/>
            <person name="Pelster B."/>
            <person name="Spaink H.P."/>
            <person name="Van Den Thillart G.E."/>
            <person name="Jansen H."/>
            <person name="Zahm M."/>
            <person name="Klopp C."/>
            <person name="Cedric C."/>
            <person name="Louis A."/>
            <person name="Berthelot C."/>
            <person name="Parey E."/>
            <person name="Roest Crollius H."/>
            <person name="Montfort J."/>
            <person name="Robinson-Rechavi M."/>
            <person name="Bucao C."/>
            <person name="Bouchez O."/>
            <person name="Gislard M."/>
            <person name="Lluch J."/>
            <person name="Milhes M."/>
            <person name="Lampietro C."/>
            <person name="Lopez Roques C."/>
            <person name="Donnadieu C."/>
            <person name="Braasch I."/>
            <person name="Desvignes T."/>
            <person name="Postlethwait J."/>
            <person name="Bobe J."/>
            <person name="Guiguen Y."/>
            <person name="Dirks R."/>
        </authorList>
    </citation>
    <scope>NUCLEOTIDE SEQUENCE</scope>
    <source>
        <strain evidence="4">Tag_6206</strain>
        <tissue evidence="4">Liver</tissue>
    </source>
</reference>
<dbReference type="GO" id="GO:0005776">
    <property type="term" value="C:autophagosome"/>
    <property type="evidence" value="ECO:0007669"/>
    <property type="project" value="TreeGrafter"/>
</dbReference>
<evidence type="ECO:0000256" key="2">
    <source>
        <dbReference type="SAM" id="MobiDB-lite"/>
    </source>
</evidence>
<feature type="domain" description="GOLD" evidence="3">
    <location>
        <begin position="304"/>
        <end position="429"/>
    </location>
</feature>
<gene>
    <name evidence="4" type="ORF">ANANG_G00168740</name>
</gene>